<feature type="repeat" description="ANK" evidence="3">
    <location>
        <begin position="788"/>
        <end position="820"/>
    </location>
</feature>
<dbReference type="PROSITE" id="PS50297">
    <property type="entry name" value="ANK_REP_REGION"/>
    <property type="match status" value="2"/>
</dbReference>
<proteinExistence type="predicted"/>
<dbReference type="PANTHER" id="PTHR24198">
    <property type="entry name" value="ANKYRIN REPEAT AND PROTEIN KINASE DOMAIN-CONTAINING PROTEIN"/>
    <property type="match status" value="1"/>
</dbReference>
<accession>A0AAN7C0I7</accession>
<sequence length="1421" mass="153623">MPHSYVVDNKVEMSGQSLADAGKGVIAVVDFSGKIIAACSTYISTLKDAPNELFLIRAEVASLRDIVRTLDLPQGAGLPAAGNTASTQILRAPDGTLARCESCLKDLLELLVPRAAKPGTNQPNKPPSKPHKFAAFRLASLLSPKNARASHNQKLYDDLGWSVFDLAGWPTRQKKAKAFLGEIMQHKTTIILALEAESRSSIIQQLQLALPGRQQQLAYFYFDRDKKDMTESLDFLRATVAQLIQGSDMTEDDFINVFGPDGVAARDSFQAATPELLEGVVAAMAGTKKVVVVIDALDECEDIKTLLALIARLLMTKSVDILMSSRLSAPIKKAWGQLTTAHPGACHELALLPSMNKDDITTYVTQAVESMVSSGDLSLRNPGLHQEIIDTLKGKSDGMFQWAASHLRSLPAYCTDHDISEALKELPQGLEKTYESMIKQLTLSMPARNMRLCRRVFRMLLFAHRPLTLPELAVAVSIEPMTPNIEPSTILTDPQSVLALGGPLVVYKPETNLVEFSHHTVREYLESLGEDAGMFHFAKADEHAEIAGMCLSYIQSTTVMERLRTMTYADLHGGESDEGDLALVHYAAKYWIGHAQQTTTVAGKDKLTGLLYAFFFGQMRSFPTWKAVAEPPYNEWGKRRQLGGLEAELAKRAATSVPEPVMSALGSLRVARRRAAASAMAPLHLQRPGKESREVKLLLGSGSGGQSIASLHAFHYLARINHPQCLSLALPQGQPTLRVGLVTGPGGPLGTTTLHEAAKHGAYEFLEVLFQHLEAWKSQVDVNAADILGRTALFYASRNGHLRILGLLLGHGARMAQADWYGSTPLHEAVIHSHHAVVDRFLSARSKGSSVVNTADSSGETPLSKACRFGDNEMVVLLALHSNGRTVIGAVRACLLGGTRPEVLEILVGTCAARSWGPADSPLQELVREGEAGPGVYGRSSQDAPSRSQVFETLLSHGYVVDLEDSDGATALTYALRHGQEAMSLRLLERGAQWSRALRSDRSPGDMGSMFMKAVSRGGFKLALLLLEEGAAWDAVDASGDGFIDAWAAQVGTTTEKCLFGYATPGIVAAATEKSTDGHPKATDALQLLQSVLQRGMDINRTNTRGRTLLHLLSSSMTGWNNEGIPELRWILDHGGDASVRDARSMTPLHCLCENANVLWTEELGEVFGLLARAVRGSINQCVSPDGTTLHILVQSSFGSGRLPEFVTYALDHLLEAGASPEACNERGETPLAMALDALLRDPEWSGQNRRRLLSAASRLASRDKTANALPSDSGDRIVRGLFAIFGGDEPSLAYLLTKLNLTPSQTVTALGRTTNPGSLKMLIDAGADANARSDSGWTPLHMQAWTNGVNLCSRLEVLLEAGADPNALSNSGESVLDILRETIHVTDARATDVGTTDLQIEGLLLRYGAKLTQGEASHWQ</sequence>
<evidence type="ECO:0000256" key="1">
    <source>
        <dbReference type="ARBA" id="ARBA00022737"/>
    </source>
</evidence>
<name>A0AAN7C0I7_9PEZI</name>
<dbReference type="InterPro" id="IPR002110">
    <property type="entry name" value="Ankyrin_rpt"/>
</dbReference>
<dbReference type="PROSITE" id="PS50088">
    <property type="entry name" value="ANK_REPEAT"/>
    <property type="match status" value="2"/>
</dbReference>
<keyword evidence="6" id="KW-1185">Reference proteome</keyword>
<comment type="caution">
    <text evidence="5">The sequence shown here is derived from an EMBL/GenBank/DDBJ whole genome shotgun (WGS) entry which is preliminary data.</text>
</comment>
<dbReference type="InterPro" id="IPR036770">
    <property type="entry name" value="Ankyrin_rpt-contain_sf"/>
</dbReference>
<dbReference type="PANTHER" id="PTHR24198:SF165">
    <property type="entry name" value="ANKYRIN REPEAT-CONTAINING PROTEIN-RELATED"/>
    <property type="match status" value="1"/>
</dbReference>
<dbReference type="InterPro" id="IPR056884">
    <property type="entry name" value="NPHP3-like_N"/>
</dbReference>
<dbReference type="Gene3D" id="1.25.40.20">
    <property type="entry name" value="Ankyrin repeat-containing domain"/>
    <property type="match status" value="4"/>
</dbReference>
<dbReference type="Pfam" id="PF00023">
    <property type="entry name" value="Ank"/>
    <property type="match status" value="1"/>
</dbReference>
<evidence type="ECO:0000313" key="5">
    <source>
        <dbReference type="EMBL" id="KAK4233039.1"/>
    </source>
</evidence>
<dbReference type="Pfam" id="PF12796">
    <property type="entry name" value="Ank_2"/>
    <property type="match status" value="1"/>
</dbReference>
<organism evidence="5 6">
    <name type="scientific">Achaetomium macrosporum</name>
    <dbReference type="NCBI Taxonomy" id="79813"/>
    <lineage>
        <taxon>Eukaryota</taxon>
        <taxon>Fungi</taxon>
        <taxon>Dikarya</taxon>
        <taxon>Ascomycota</taxon>
        <taxon>Pezizomycotina</taxon>
        <taxon>Sordariomycetes</taxon>
        <taxon>Sordariomycetidae</taxon>
        <taxon>Sordariales</taxon>
        <taxon>Chaetomiaceae</taxon>
        <taxon>Achaetomium</taxon>
    </lineage>
</organism>
<feature type="repeat" description="ANK" evidence="3">
    <location>
        <begin position="1336"/>
        <end position="1371"/>
    </location>
</feature>
<evidence type="ECO:0000256" key="3">
    <source>
        <dbReference type="PROSITE-ProRule" id="PRU00023"/>
    </source>
</evidence>
<dbReference type="EMBL" id="MU860695">
    <property type="protein sequence ID" value="KAK4233039.1"/>
    <property type="molecule type" value="Genomic_DNA"/>
</dbReference>
<feature type="domain" description="Nephrocystin 3-like N-terminal" evidence="4">
    <location>
        <begin position="200"/>
        <end position="326"/>
    </location>
</feature>
<keyword evidence="2 3" id="KW-0040">ANK repeat</keyword>
<gene>
    <name evidence="5" type="ORF">C8A03DRAFT_39280</name>
</gene>
<reference evidence="5" key="1">
    <citation type="journal article" date="2023" name="Mol. Phylogenet. Evol.">
        <title>Genome-scale phylogeny and comparative genomics of the fungal order Sordariales.</title>
        <authorList>
            <person name="Hensen N."/>
            <person name="Bonometti L."/>
            <person name="Westerberg I."/>
            <person name="Brannstrom I.O."/>
            <person name="Guillou S."/>
            <person name="Cros-Aarteil S."/>
            <person name="Calhoun S."/>
            <person name="Haridas S."/>
            <person name="Kuo A."/>
            <person name="Mondo S."/>
            <person name="Pangilinan J."/>
            <person name="Riley R."/>
            <person name="LaButti K."/>
            <person name="Andreopoulos B."/>
            <person name="Lipzen A."/>
            <person name="Chen C."/>
            <person name="Yan M."/>
            <person name="Daum C."/>
            <person name="Ng V."/>
            <person name="Clum A."/>
            <person name="Steindorff A."/>
            <person name="Ohm R.A."/>
            <person name="Martin F."/>
            <person name="Silar P."/>
            <person name="Natvig D.O."/>
            <person name="Lalanne C."/>
            <person name="Gautier V."/>
            <person name="Ament-Velasquez S.L."/>
            <person name="Kruys A."/>
            <person name="Hutchinson M.I."/>
            <person name="Powell A.J."/>
            <person name="Barry K."/>
            <person name="Miller A.N."/>
            <person name="Grigoriev I.V."/>
            <person name="Debuchy R."/>
            <person name="Gladieux P."/>
            <person name="Hiltunen Thoren M."/>
            <person name="Johannesson H."/>
        </authorList>
    </citation>
    <scope>NUCLEOTIDE SEQUENCE</scope>
    <source>
        <strain evidence="5">CBS 532.94</strain>
    </source>
</reference>
<protein>
    <submittedName>
        <fullName evidence="5">Ankyrin repeat-containing domain protein</fullName>
    </submittedName>
</protein>
<dbReference type="SMART" id="SM00248">
    <property type="entry name" value="ANK"/>
    <property type="match status" value="10"/>
</dbReference>
<dbReference type="Proteomes" id="UP001303760">
    <property type="component" value="Unassembled WGS sequence"/>
</dbReference>
<evidence type="ECO:0000256" key="2">
    <source>
        <dbReference type="ARBA" id="ARBA00023043"/>
    </source>
</evidence>
<dbReference type="PRINTS" id="PR01415">
    <property type="entry name" value="ANKYRIN"/>
</dbReference>
<evidence type="ECO:0000313" key="6">
    <source>
        <dbReference type="Proteomes" id="UP001303760"/>
    </source>
</evidence>
<reference evidence="5" key="2">
    <citation type="submission" date="2023-05" db="EMBL/GenBank/DDBJ databases">
        <authorList>
            <consortium name="Lawrence Berkeley National Laboratory"/>
            <person name="Steindorff A."/>
            <person name="Hensen N."/>
            <person name="Bonometti L."/>
            <person name="Westerberg I."/>
            <person name="Brannstrom I.O."/>
            <person name="Guillou S."/>
            <person name="Cros-Aarteil S."/>
            <person name="Calhoun S."/>
            <person name="Haridas S."/>
            <person name="Kuo A."/>
            <person name="Mondo S."/>
            <person name="Pangilinan J."/>
            <person name="Riley R."/>
            <person name="Labutti K."/>
            <person name="Andreopoulos B."/>
            <person name="Lipzen A."/>
            <person name="Chen C."/>
            <person name="Yanf M."/>
            <person name="Daum C."/>
            <person name="Ng V."/>
            <person name="Clum A."/>
            <person name="Ohm R."/>
            <person name="Martin F."/>
            <person name="Silar P."/>
            <person name="Natvig D."/>
            <person name="Lalanne C."/>
            <person name="Gautier V."/>
            <person name="Ament-Velasquez S.L."/>
            <person name="Kruys A."/>
            <person name="Hutchinson M.I."/>
            <person name="Powell A.J."/>
            <person name="Barry K."/>
            <person name="Miller A.N."/>
            <person name="Grigoriev I.V."/>
            <person name="Debuchy R."/>
            <person name="Gladieux P."/>
            <person name="Thoren M.H."/>
            <person name="Johannesson H."/>
        </authorList>
    </citation>
    <scope>NUCLEOTIDE SEQUENCE</scope>
    <source>
        <strain evidence="5">CBS 532.94</strain>
    </source>
</reference>
<dbReference type="Pfam" id="PF24883">
    <property type="entry name" value="NPHP3_N"/>
    <property type="match status" value="1"/>
</dbReference>
<evidence type="ECO:0000259" key="4">
    <source>
        <dbReference type="Pfam" id="PF24883"/>
    </source>
</evidence>
<keyword evidence="1" id="KW-0677">Repeat</keyword>
<dbReference type="SUPFAM" id="SSF48403">
    <property type="entry name" value="Ankyrin repeat"/>
    <property type="match status" value="2"/>
</dbReference>